<dbReference type="Proteomes" id="UP000292958">
    <property type="component" value="Unassembled WGS sequence"/>
</dbReference>
<proteinExistence type="predicted"/>
<name>A0A4Q7YEG3_9BACT</name>
<sequence>MTYQKITLAVVVKEDDSEMFTQALNDALDRIEKIQTVFSSEIRTEEVGKPENAEEIESIPQ</sequence>
<evidence type="ECO:0000313" key="1">
    <source>
        <dbReference type="EMBL" id="RZU35762.1"/>
    </source>
</evidence>
<comment type="caution">
    <text evidence="1">The sequence shown here is derived from an EMBL/GenBank/DDBJ whole genome shotgun (WGS) entry which is preliminary data.</text>
</comment>
<organism evidence="1 2">
    <name type="scientific">Edaphobacter modestus</name>
    <dbReference type="NCBI Taxonomy" id="388466"/>
    <lineage>
        <taxon>Bacteria</taxon>
        <taxon>Pseudomonadati</taxon>
        <taxon>Acidobacteriota</taxon>
        <taxon>Terriglobia</taxon>
        <taxon>Terriglobales</taxon>
        <taxon>Acidobacteriaceae</taxon>
        <taxon>Edaphobacter</taxon>
    </lineage>
</organism>
<dbReference type="RefSeq" id="WP_130424249.1">
    <property type="nucleotide sequence ID" value="NZ_SHKW01000002.1"/>
</dbReference>
<keyword evidence="2" id="KW-1185">Reference proteome</keyword>
<evidence type="ECO:0000313" key="2">
    <source>
        <dbReference type="Proteomes" id="UP000292958"/>
    </source>
</evidence>
<dbReference type="EMBL" id="SHKW01000002">
    <property type="protein sequence ID" value="RZU35762.1"/>
    <property type="molecule type" value="Genomic_DNA"/>
</dbReference>
<accession>A0A4Q7YEG3</accession>
<dbReference type="AlphaFoldDB" id="A0A4Q7YEG3"/>
<protein>
    <submittedName>
        <fullName evidence="1">Uncharacterized protein</fullName>
    </submittedName>
</protein>
<gene>
    <name evidence="1" type="ORF">BDD14_5861</name>
</gene>
<reference evidence="1 2" key="1">
    <citation type="submission" date="2019-02" db="EMBL/GenBank/DDBJ databases">
        <title>Genomic Encyclopedia of Archaeal and Bacterial Type Strains, Phase II (KMG-II): from individual species to whole genera.</title>
        <authorList>
            <person name="Goeker M."/>
        </authorList>
    </citation>
    <scope>NUCLEOTIDE SEQUENCE [LARGE SCALE GENOMIC DNA]</scope>
    <source>
        <strain evidence="1 2">DSM 18101</strain>
    </source>
</reference>